<dbReference type="RefSeq" id="WP_037449711.1">
    <property type="nucleotide sequence ID" value="NZ_AVFL01000005.1"/>
</dbReference>
<dbReference type="SUPFAM" id="SSF51735">
    <property type="entry name" value="NAD(P)-binding Rossmann-fold domains"/>
    <property type="match status" value="1"/>
</dbReference>
<comment type="similarity">
    <text evidence="1">Belongs to the short-chain dehydrogenases/reductases (SDR) family.</text>
</comment>
<dbReference type="Pfam" id="PF00106">
    <property type="entry name" value="adh_short"/>
    <property type="match status" value="1"/>
</dbReference>
<organism evidence="3 4">
    <name type="scientific">Skermanella stibiiresistens SB22</name>
    <dbReference type="NCBI Taxonomy" id="1385369"/>
    <lineage>
        <taxon>Bacteria</taxon>
        <taxon>Pseudomonadati</taxon>
        <taxon>Pseudomonadota</taxon>
        <taxon>Alphaproteobacteria</taxon>
        <taxon>Rhodospirillales</taxon>
        <taxon>Azospirillaceae</taxon>
        <taxon>Skermanella</taxon>
    </lineage>
</organism>
<dbReference type="PRINTS" id="PR00081">
    <property type="entry name" value="GDHRDH"/>
</dbReference>
<evidence type="ECO:0000313" key="4">
    <source>
        <dbReference type="Proteomes" id="UP000019486"/>
    </source>
</evidence>
<protein>
    <submittedName>
        <fullName evidence="3">Short-chain dehydrogenase</fullName>
    </submittedName>
</protein>
<name>W9H4K1_9PROT</name>
<keyword evidence="4" id="KW-1185">Reference proteome</keyword>
<dbReference type="GO" id="GO:0016491">
    <property type="term" value="F:oxidoreductase activity"/>
    <property type="evidence" value="ECO:0007669"/>
    <property type="project" value="UniProtKB-KW"/>
</dbReference>
<dbReference type="PANTHER" id="PTHR44196:SF1">
    <property type="entry name" value="DEHYDROGENASE_REDUCTASE SDR FAMILY MEMBER 7B"/>
    <property type="match status" value="1"/>
</dbReference>
<dbReference type="InterPro" id="IPR002347">
    <property type="entry name" value="SDR_fam"/>
</dbReference>
<dbReference type="InterPro" id="IPR036291">
    <property type="entry name" value="NAD(P)-bd_dom_sf"/>
</dbReference>
<accession>W9H4K1</accession>
<reference evidence="3 4" key="1">
    <citation type="submission" date="2013-08" db="EMBL/GenBank/DDBJ databases">
        <title>The genome sequence of Skermanella stibiiresistens.</title>
        <authorList>
            <person name="Zhu W."/>
            <person name="Wang G."/>
        </authorList>
    </citation>
    <scope>NUCLEOTIDE SEQUENCE [LARGE SCALE GENOMIC DNA]</scope>
    <source>
        <strain evidence="3 4">SB22</strain>
    </source>
</reference>
<evidence type="ECO:0000256" key="1">
    <source>
        <dbReference type="ARBA" id="ARBA00006484"/>
    </source>
</evidence>
<comment type="caution">
    <text evidence="3">The sequence shown here is derived from an EMBL/GenBank/DDBJ whole genome shotgun (WGS) entry which is preliminary data.</text>
</comment>
<dbReference type="Gene3D" id="3.40.50.720">
    <property type="entry name" value="NAD(P)-binding Rossmann-like Domain"/>
    <property type="match status" value="1"/>
</dbReference>
<evidence type="ECO:0000256" key="2">
    <source>
        <dbReference type="ARBA" id="ARBA00023002"/>
    </source>
</evidence>
<dbReference type="STRING" id="1385369.N825_30350"/>
<dbReference type="PATRIC" id="fig|1385369.3.peg.1712"/>
<dbReference type="AlphaFoldDB" id="W9H4K1"/>
<sequence>MPSPTTPNRVAMISGANRGIGLAIARTLADQGWELSLGVRDPAKLTDAPEGALVHRFDATDPKSEKAWAEATAERFGRIDAVIANAGIMIPKTVIEADDGDIDALMQVNVKSPLRLVQAAWPWLTASGQGRVVTIVSLSGKRVKSARSGTYALSKFAAMALTHSIRHAGWDQGIRATAICPGYVATDMSANLTNRAPEDITQPADIARTVAFVLDLPNTSSITEVPINSTLEDML</sequence>
<evidence type="ECO:0000313" key="3">
    <source>
        <dbReference type="EMBL" id="EWY40994.1"/>
    </source>
</evidence>
<dbReference type="EMBL" id="AVFL01000005">
    <property type="protein sequence ID" value="EWY40994.1"/>
    <property type="molecule type" value="Genomic_DNA"/>
</dbReference>
<gene>
    <name evidence="3" type="ORF">N825_30350</name>
</gene>
<proteinExistence type="inferred from homology"/>
<dbReference type="OrthoDB" id="9810734at2"/>
<dbReference type="PANTHER" id="PTHR44196">
    <property type="entry name" value="DEHYDROGENASE/REDUCTASE SDR FAMILY MEMBER 7B"/>
    <property type="match status" value="1"/>
</dbReference>
<dbReference type="GO" id="GO:0016020">
    <property type="term" value="C:membrane"/>
    <property type="evidence" value="ECO:0007669"/>
    <property type="project" value="TreeGrafter"/>
</dbReference>
<dbReference type="Proteomes" id="UP000019486">
    <property type="component" value="Unassembled WGS sequence"/>
</dbReference>
<keyword evidence="2" id="KW-0560">Oxidoreductase</keyword>